<reference evidence="1" key="1">
    <citation type="submission" date="2021-06" db="EMBL/GenBank/DDBJ databases">
        <authorList>
            <person name="Ellington A.J."/>
            <person name="Bryan N.C."/>
            <person name="Christner B.C."/>
            <person name="Reisch C.R."/>
        </authorList>
    </citation>
    <scope>NUCLEOTIDE SEQUENCE</scope>
    <source>
        <strain evidence="1">L6-1</strain>
    </source>
</reference>
<name>A0ACD1E577_9MICO</name>
<keyword evidence="2" id="KW-1185">Reference proteome</keyword>
<protein>
    <submittedName>
        <fullName evidence="1">Uncharacterized protein</fullName>
    </submittedName>
</protein>
<accession>A0ACD1E577</accession>
<gene>
    <name evidence="1" type="ORF">KM842_02390</name>
</gene>
<evidence type="ECO:0000313" key="2">
    <source>
        <dbReference type="Proteomes" id="UP000681794"/>
    </source>
</evidence>
<proteinExistence type="predicted"/>
<dbReference type="EMBL" id="CP076544">
    <property type="protein sequence ID" value="QWS34070.1"/>
    <property type="molecule type" value="Genomic_DNA"/>
</dbReference>
<evidence type="ECO:0000313" key="1">
    <source>
        <dbReference type="EMBL" id="QWS34070.1"/>
    </source>
</evidence>
<sequence length="137" mass="14732">METTTEYTVRDGDRCTAVELAGAALRAEGHRVEAVDGRLVVTGGARVLTALLGALVPPTRQYQRYDLELSEAPGQAVLTLRPADHGAAVAGGIIGANRRRAAWQRTTTLLETTLHEGGVLLHRTDRIDTSGITLYDR</sequence>
<dbReference type="Proteomes" id="UP000681794">
    <property type="component" value="Chromosome"/>
</dbReference>
<organism evidence="1 2">
    <name type="scientific">Curtobacterium aetherium</name>
    <dbReference type="NCBI Taxonomy" id="2841594"/>
    <lineage>
        <taxon>Bacteria</taxon>
        <taxon>Bacillati</taxon>
        <taxon>Actinomycetota</taxon>
        <taxon>Actinomycetes</taxon>
        <taxon>Micrococcales</taxon>
        <taxon>Microbacteriaceae</taxon>
        <taxon>Curtobacterium</taxon>
    </lineage>
</organism>